<dbReference type="InterPro" id="IPR000462">
    <property type="entry name" value="CDP-OH_P_trans"/>
</dbReference>
<dbReference type="OrthoDB" id="10251079at2759"/>
<sequence>MYDNYLRHLKDRIGTPLCRTLPPGITQNHLTLAAFVSGLLAVGTAALRSSQLSRWPLVFWLLNRFLDGADGTLARMRGTATALGGFLDLLGDFVIYSLIPPMLAHGQERSSADAEVNWRAIAMLEAAFHINNFVLFYISAVVAAKPNDELTSVSMRPALVEGLESGLIFTAMFIWPQHLALFCWGMSVAVTLGVVQRVYFIVPSLRRLDQRLGTQKTS</sequence>
<dbReference type="GO" id="GO:0016020">
    <property type="term" value="C:membrane"/>
    <property type="evidence" value="ECO:0007669"/>
    <property type="project" value="InterPro"/>
</dbReference>
<feature type="transmembrane region" description="Helical" evidence="3">
    <location>
        <begin position="119"/>
        <end position="144"/>
    </location>
</feature>
<evidence type="ECO:0000313" key="5">
    <source>
        <dbReference type="Proteomes" id="UP000887226"/>
    </source>
</evidence>
<comment type="similarity">
    <text evidence="2">Belongs to the CDP-alcohol phosphatidyltransferase class-I family.</text>
</comment>
<dbReference type="Gene3D" id="1.20.120.1760">
    <property type="match status" value="1"/>
</dbReference>
<keyword evidence="3" id="KW-1133">Transmembrane helix</keyword>
<dbReference type="Pfam" id="PF01066">
    <property type="entry name" value="CDP-OH_P_transf"/>
    <property type="match status" value="1"/>
</dbReference>
<dbReference type="Proteomes" id="UP000887226">
    <property type="component" value="Unassembled WGS sequence"/>
</dbReference>
<name>A0A9P7YX86_9HELO</name>
<dbReference type="GO" id="GO:0016780">
    <property type="term" value="F:phosphotransferase activity, for other substituted phosphate groups"/>
    <property type="evidence" value="ECO:0007669"/>
    <property type="project" value="InterPro"/>
</dbReference>
<evidence type="ECO:0000256" key="3">
    <source>
        <dbReference type="SAM" id="Phobius"/>
    </source>
</evidence>
<keyword evidence="3" id="KW-0472">Membrane</keyword>
<keyword evidence="3" id="KW-0812">Transmembrane</keyword>
<dbReference type="EMBL" id="MU254346">
    <property type="protein sequence ID" value="KAG9240783.1"/>
    <property type="molecule type" value="Genomic_DNA"/>
</dbReference>
<proteinExistence type="inferred from homology"/>
<feature type="transmembrane region" description="Helical" evidence="3">
    <location>
        <begin position="181"/>
        <end position="202"/>
    </location>
</feature>
<feature type="transmembrane region" description="Helical" evidence="3">
    <location>
        <begin position="156"/>
        <end position="175"/>
    </location>
</feature>
<dbReference type="PROSITE" id="PS00379">
    <property type="entry name" value="CDP_ALCOHOL_P_TRANSF"/>
    <property type="match status" value="1"/>
</dbReference>
<evidence type="ECO:0000313" key="4">
    <source>
        <dbReference type="EMBL" id="KAG9240783.1"/>
    </source>
</evidence>
<organism evidence="4 5">
    <name type="scientific">Calycina marina</name>
    <dbReference type="NCBI Taxonomy" id="1763456"/>
    <lineage>
        <taxon>Eukaryota</taxon>
        <taxon>Fungi</taxon>
        <taxon>Dikarya</taxon>
        <taxon>Ascomycota</taxon>
        <taxon>Pezizomycotina</taxon>
        <taxon>Leotiomycetes</taxon>
        <taxon>Helotiales</taxon>
        <taxon>Pezizellaceae</taxon>
        <taxon>Calycina</taxon>
    </lineage>
</organism>
<accession>A0A9P7YX86</accession>
<gene>
    <name evidence="4" type="ORF">BJ878DRAFT_270487</name>
</gene>
<keyword evidence="5" id="KW-1185">Reference proteome</keyword>
<evidence type="ECO:0000256" key="2">
    <source>
        <dbReference type="RuleBase" id="RU003750"/>
    </source>
</evidence>
<dbReference type="AlphaFoldDB" id="A0A9P7YX86"/>
<evidence type="ECO:0008006" key="6">
    <source>
        <dbReference type="Google" id="ProtNLM"/>
    </source>
</evidence>
<dbReference type="GO" id="GO:0008654">
    <property type="term" value="P:phospholipid biosynthetic process"/>
    <property type="evidence" value="ECO:0007669"/>
    <property type="project" value="InterPro"/>
</dbReference>
<keyword evidence="1 2" id="KW-0808">Transferase</keyword>
<dbReference type="InterPro" id="IPR043130">
    <property type="entry name" value="CDP-OH_PTrfase_TM_dom"/>
</dbReference>
<reference evidence="4" key="1">
    <citation type="journal article" date="2021" name="IMA Fungus">
        <title>Genomic characterization of three marine fungi, including Emericellopsis atlantica sp. nov. with signatures of a generalist lifestyle and marine biomass degradation.</title>
        <authorList>
            <person name="Hagestad O.C."/>
            <person name="Hou L."/>
            <person name="Andersen J.H."/>
            <person name="Hansen E.H."/>
            <person name="Altermark B."/>
            <person name="Li C."/>
            <person name="Kuhnert E."/>
            <person name="Cox R.J."/>
            <person name="Crous P.W."/>
            <person name="Spatafora J.W."/>
            <person name="Lail K."/>
            <person name="Amirebrahimi M."/>
            <person name="Lipzen A."/>
            <person name="Pangilinan J."/>
            <person name="Andreopoulos W."/>
            <person name="Hayes R.D."/>
            <person name="Ng V."/>
            <person name="Grigoriev I.V."/>
            <person name="Jackson S.A."/>
            <person name="Sutton T.D.S."/>
            <person name="Dobson A.D.W."/>
            <person name="Rama T."/>
        </authorList>
    </citation>
    <scope>NUCLEOTIDE SEQUENCE</scope>
    <source>
        <strain evidence="4">TRa3180A</strain>
    </source>
</reference>
<comment type="caution">
    <text evidence="4">The sequence shown here is derived from an EMBL/GenBank/DDBJ whole genome shotgun (WGS) entry which is preliminary data.</text>
</comment>
<protein>
    <recommendedName>
        <fullName evidence="6">CDP-alcohol phosphatidyltransferase family protein</fullName>
    </recommendedName>
</protein>
<feature type="transmembrane region" description="Helical" evidence="3">
    <location>
        <begin position="80"/>
        <end position="99"/>
    </location>
</feature>
<dbReference type="InterPro" id="IPR048254">
    <property type="entry name" value="CDP_ALCOHOL_P_TRANSF_CS"/>
</dbReference>
<evidence type="ECO:0000256" key="1">
    <source>
        <dbReference type="ARBA" id="ARBA00022679"/>
    </source>
</evidence>